<evidence type="ECO:0000256" key="4">
    <source>
        <dbReference type="ARBA" id="ARBA00022438"/>
    </source>
</evidence>
<evidence type="ECO:0000313" key="12">
    <source>
        <dbReference type="EMBL" id="QNN60248.1"/>
    </source>
</evidence>
<keyword evidence="6 8" id="KW-0645">Protease</keyword>
<accession>A0A7G9RXC3</accession>
<dbReference type="InterPro" id="IPR005944">
    <property type="entry name" value="Pro_iminopeptidase"/>
</dbReference>
<feature type="domain" description="AB hydrolase-1" evidence="11">
    <location>
        <begin position="30"/>
        <end position="288"/>
    </location>
</feature>
<dbReference type="PANTHER" id="PTHR43722">
    <property type="entry name" value="PROLINE IMINOPEPTIDASE"/>
    <property type="match status" value="1"/>
</dbReference>
<evidence type="ECO:0000256" key="3">
    <source>
        <dbReference type="ARBA" id="ARBA00010088"/>
    </source>
</evidence>
<name>A0A7G9RXC3_9FIRM</name>
<protein>
    <recommendedName>
        <fullName evidence="8 10">Proline iminopeptidase</fullName>
        <shortName evidence="8">PIP</shortName>
        <ecNumber evidence="8 10">3.4.11.5</ecNumber>
    </recommendedName>
    <alternativeName>
        <fullName evidence="8">Prolyl aminopeptidase</fullName>
    </alternativeName>
</protein>
<feature type="active site" evidence="9">
    <location>
        <position position="259"/>
    </location>
</feature>
<dbReference type="PRINTS" id="PR00793">
    <property type="entry name" value="PROAMNOPTASE"/>
</dbReference>
<keyword evidence="5 8" id="KW-0963">Cytoplasm</keyword>
<organism evidence="12 13">
    <name type="scientific">Erysipelothrix inopinata</name>
    <dbReference type="NCBI Taxonomy" id="225084"/>
    <lineage>
        <taxon>Bacteria</taxon>
        <taxon>Bacillati</taxon>
        <taxon>Bacillota</taxon>
        <taxon>Erysipelotrichia</taxon>
        <taxon>Erysipelotrichales</taxon>
        <taxon>Erysipelotrichaceae</taxon>
        <taxon>Erysipelothrix</taxon>
    </lineage>
</organism>
<keyword evidence="13" id="KW-1185">Reference proteome</keyword>
<evidence type="ECO:0000256" key="9">
    <source>
        <dbReference type="PIRSR" id="PIRSR006431-1"/>
    </source>
</evidence>
<keyword evidence="7 8" id="KW-0378">Hydrolase</keyword>
<dbReference type="PRINTS" id="PR00111">
    <property type="entry name" value="ABHYDROLASE"/>
</dbReference>
<dbReference type="RefSeq" id="WP_187533380.1">
    <property type="nucleotide sequence ID" value="NZ_CBCSHU010000018.1"/>
</dbReference>
<evidence type="ECO:0000256" key="1">
    <source>
        <dbReference type="ARBA" id="ARBA00001585"/>
    </source>
</evidence>
<dbReference type="NCBIfam" id="TIGR01249">
    <property type="entry name" value="pro_imino_pep_1"/>
    <property type="match status" value="1"/>
</dbReference>
<gene>
    <name evidence="12" type="primary">pip</name>
    <name evidence="12" type="ORF">H9L01_07700</name>
</gene>
<dbReference type="EMBL" id="CP060715">
    <property type="protein sequence ID" value="QNN60248.1"/>
    <property type="molecule type" value="Genomic_DNA"/>
</dbReference>
<evidence type="ECO:0000259" key="11">
    <source>
        <dbReference type="Pfam" id="PF00561"/>
    </source>
</evidence>
<comment type="subcellular location">
    <subcellularLocation>
        <location evidence="2 8">Cytoplasm</location>
    </subcellularLocation>
</comment>
<dbReference type="InterPro" id="IPR000073">
    <property type="entry name" value="AB_hydrolase_1"/>
</dbReference>
<dbReference type="Proteomes" id="UP000515928">
    <property type="component" value="Chromosome"/>
</dbReference>
<dbReference type="AlphaFoldDB" id="A0A7G9RXC3"/>
<comment type="catalytic activity">
    <reaction evidence="1 8 10">
        <text>Release of N-terminal proline from a peptide.</text>
        <dbReference type="EC" id="3.4.11.5"/>
    </reaction>
</comment>
<dbReference type="InterPro" id="IPR029058">
    <property type="entry name" value="AB_hydrolase_fold"/>
</dbReference>
<sequence>MLNKLSIDKVYETQDGHRLAIYTKGNPEKPAVICLHGGPGGNIQPNSFDIFNLDEWFVIAFDQRGCGQSTPFATLENNTIFHSVEDIEGIRKLYNLQQVTLSGGSYGTTLALAYAIKYPEHVSQMVLRGIFLGRDEDTAWLYQEGASYFYPEVHERFKANFTNEQKDNLIQSYYHIFKTKSEDVVKQYAKQWADWEGAIVKLVPEQEMEVEITPTDISIGLLECHYFANHMFFESDNYILDNAEKYKNIPTIIVHGRYDVDCRPSGAFELKQKMSQCELYFAPTSGHSGSEPEIKQFLTKSFDNLVSERKA</sequence>
<evidence type="ECO:0000256" key="6">
    <source>
        <dbReference type="ARBA" id="ARBA00022670"/>
    </source>
</evidence>
<feature type="active site" description="Proton donor" evidence="9">
    <location>
        <position position="287"/>
    </location>
</feature>
<keyword evidence="4 8" id="KW-0031">Aminopeptidase</keyword>
<dbReference type="GO" id="GO:0004177">
    <property type="term" value="F:aminopeptidase activity"/>
    <property type="evidence" value="ECO:0007669"/>
    <property type="project" value="UniProtKB-UniRule"/>
</dbReference>
<dbReference type="PIRSF" id="PIRSF006431">
    <property type="entry name" value="Pept_S33"/>
    <property type="match status" value="1"/>
</dbReference>
<dbReference type="Pfam" id="PF00561">
    <property type="entry name" value="Abhydrolase_1"/>
    <property type="match status" value="1"/>
</dbReference>
<dbReference type="PANTHER" id="PTHR43722:SF1">
    <property type="entry name" value="PROLINE IMINOPEPTIDASE"/>
    <property type="match status" value="1"/>
</dbReference>
<feature type="active site" description="Nucleophile" evidence="9">
    <location>
        <position position="105"/>
    </location>
</feature>
<evidence type="ECO:0000256" key="2">
    <source>
        <dbReference type="ARBA" id="ARBA00004496"/>
    </source>
</evidence>
<reference evidence="12 13" key="1">
    <citation type="submission" date="2020-08" db="EMBL/GenBank/DDBJ databases">
        <title>Genome sequence of Erysipelothrix inopinata DSM 15511T.</title>
        <authorList>
            <person name="Hyun D.-W."/>
            <person name="Bae J.-W."/>
        </authorList>
    </citation>
    <scope>NUCLEOTIDE SEQUENCE [LARGE SCALE GENOMIC DNA]</scope>
    <source>
        <strain evidence="12 13">DSM 15511</strain>
    </source>
</reference>
<dbReference type="GO" id="GO:0006508">
    <property type="term" value="P:proteolysis"/>
    <property type="evidence" value="ECO:0007669"/>
    <property type="project" value="UniProtKB-KW"/>
</dbReference>
<dbReference type="KEGG" id="eio:H9L01_07700"/>
<dbReference type="InterPro" id="IPR002410">
    <property type="entry name" value="Peptidase_S33"/>
</dbReference>
<comment type="similarity">
    <text evidence="3 8 10">Belongs to the peptidase S33 family.</text>
</comment>
<evidence type="ECO:0000256" key="7">
    <source>
        <dbReference type="ARBA" id="ARBA00022801"/>
    </source>
</evidence>
<dbReference type="GO" id="GO:0005737">
    <property type="term" value="C:cytoplasm"/>
    <property type="evidence" value="ECO:0007669"/>
    <property type="project" value="UniProtKB-SubCell"/>
</dbReference>
<proteinExistence type="inferred from homology"/>
<evidence type="ECO:0000256" key="10">
    <source>
        <dbReference type="RuleBase" id="RU003421"/>
    </source>
</evidence>
<evidence type="ECO:0000256" key="5">
    <source>
        <dbReference type="ARBA" id="ARBA00022490"/>
    </source>
</evidence>
<evidence type="ECO:0000313" key="13">
    <source>
        <dbReference type="Proteomes" id="UP000515928"/>
    </source>
</evidence>
<dbReference type="Gene3D" id="3.40.50.1820">
    <property type="entry name" value="alpha/beta hydrolase"/>
    <property type="match status" value="1"/>
</dbReference>
<dbReference type="EC" id="3.4.11.5" evidence="8 10"/>
<dbReference type="SUPFAM" id="SSF53474">
    <property type="entry name" value="alpha/beta-Hydrolases"/>
    <property type="match status" value="1"/>
</dbReference>
<evidence type="ECO:0000256" key="8">
    <source>
        <dbReference type="PIRNR" id="PIRNR006431"/>
    </source>
</evidence>